<accession>A0A8S3YA81</accession>
<dbReference type="AlphaFoldDB" id="A0A8S3YA81"/>
<evidence type="ECO:0000313" key="1">
    <source>
        <dbReference type="EMBL" id="CAG5055938.1"/>
    </source>
</evidence>
<dbReference type="EMBL" id="CAJQZP010001593">
    <property type="protein sequence ID" value="CAG5055938.1"/>
    <property type="molecule type" value="Genomic_DNA"/>
</dbReference>
<organism evidence="1 2">
    <name type="scientific">Parnassius apollo</name>
    <name type="common">Apollo butterfly</name>
    <name type="synonym">Papilio apollo</name>
    <dbReference type="NCBI Taxonomy" id="110799"/>
    <lineage>
        <taxon>Eukaryota</taxon>
        <taxon>Metazoa</taxon>
        <taxon>Ecdysozoa</taxon>
        <taxon>Arthropoda</taxon>
        <taxon>Hexapoda</taxon>
        <taxon>Insecta</taxon>
        <taxon>Pterygota</taxon>
        <taxon>Neoptera</taxon>
        <taxon>Endopterygota</taxon>
        <taxon>Lepidoptera</taxon>
        <taxon>Glossata</taxon>
        <taxon>Ditrysia</taxon>
        <taxon>Papilionoidea</taxon>
        <taxon>Papilionidae</taxon>
        <taxon>Parnassiinae</taxon>
        <taxon>Parnassini</taxon>
        <taxon>Parnassius</taxon>
        <taxon>Parnassius</taxon>
    </lineage>
</organism>
<gene>
    <name evidence="1" type="ORF">PAPOLLO_LOCUS26573</name>
</gene>
<protein>
    <submittedName>
        <fullName evidence="1">(apollo) hypothetical protein</fullName>
    </submittedName>
</protein>
<dbReference type="OrthoDB" id="7443309at2759"/>
<evidence type="ECO:0000313" key="2">
    <source>
        <dbReference type="Proteomes" id="UP000691718"/>
    </source>
</evidence>
<dbReference type="Proteomes" id="UP000691718">
    <property type="component" value="Unassembled WGS sequence"/>
</dbReference>
<comment type="caution">
    <text evidence="1">The sequence shown here is derived from an EMBL/GenBank/DDBJ whole genome shotgun (WGS) entry which is preliminary data.</text>
</comment>
<reference evidence="1" key="1">
    <citation type="submission" date="2021-04" db="EMBL/GenBank/DDBJ databases">
        <authorList>
            <person name="Tunstrom K."/>
        </authorList>
    </citation>
    <scope>NUCLEOTIDE SEQUENCE</scope>
</reference>
<proteinExistence type="predicted"/>
<name>A0A8S3YA81_PARAO</name>
<keyword evidence="2" id="KW-1185">Reference proteome</keyword>
<sequence>MNRKRCNSPSGVSSSRKILRIGGDATNNEEIIASRLCESDESLADENDYIQSDRDDYSEEEYCDDGEAAGAGLRTLTLLKMVCLCHIFSRHIDSENRQTGVQLSDSQVNTVAEGNVSQSRRKYYYGKKRCMKWSAEGPSRTTRTPAHNIVTPITTIDFSPDSPPSQLFSLLITDNIKTQIIENTNQKLELIRQKYKQQELYEIEWVIWDSHEEEHKLQVVVTYLLILSRHYAPTNSTSVIVASWLVIKEV</sequence>